<dbReference type="RefSeq" id="WP_247067724.1">
    <property type="nucleotide sequence ID" value="NZ_CP094848.1"/>
</dbReference>
<reference evidence="1" key="2">
    <citation type="submission" date="2022-03" db="EMBL/GenBank/DDBJ databases">
        <authorList>
            <person name="Ryngajllo M."/>
            <person name="Jacek P."/>
            <person name="Kubiak K."/>
        </authorList>
    </citation>
    <scope>NUCLEOTIDE SEQUENCE</scope>
    <source>
        <strain evidence="1">SI1</strain>
    </source>
</reference>
<accession>A0AAW5EXA5</accession>
<name>A0AAW5EXA5_NOVHA</name>
<evidence type="ECO:0000313" key="1">
    <source>
        <dbReference type="EMBL" id="MCJ8355159.1"/>
    </source>
</evidence>
<gene>
    <name evidence="1" type="ORF">K1W68_14355</name>
</gene>
<organism evidence="1 2">
    <name type="scientific">Novacetimonas hansenii</name>
    <name type="common">Komagataeibacter hansenii</name>
    <dbReference type="NCBI Taxonomy" id="436"/>
    <lineage>
        <taxon>Bacteria</taxon>
        <taxon>Pseudomonadati</taxon>
        <taxon>Pseudomonadota</taxon>
        <taxon>Alphaproteobacteria</taxon>
        <taxon>Acetobacterales</taxon>
        <taxon>Acetobacteraceae</taxon>
        <taxon>Novacetimonas</taxon>
    </lineage>
</organism>
<dbReference type="EMBL" id="JAIBCX010000057">
    <property type="protein sequence ID" value="MCJ8355159.1"/>
    <property type="molecule type" value="Genomic_DNA"/>
</dbReference>
<dbReference type="Proteomes" id="UP001202887">
    <property type="component" value="Unassembled WGS sequence"/>
</dbReference>
<protein>
    <submittedName>
        <fullName evidence="1">Uncharacterized protein</fullName>
    </submittedName>
</protein>
<proteinExistence type="predicted"/>
<evidence type="ECO:0000313" key="2">
    <source>
        <dbReference type="Proteomes" id="UP001202887"/>
    </source>
</evidence>
<dbReference type="AlphaFoldDB" id="A0AAW5EXA5"/>
<sequence>MLGRSVPFLAQIDPATARNSWQVDTLTNSQNRDIPYGGGSNLLGTVGGLRPWLGPVRP</sequence>
<reference evidence="1" key="1">
    <citation type="journal article" date="2021" name="Polymers (Basel)">
        <title>Highly Stretchable Bacterial Cellulose Produced by Komagataeibacter hansenii SI1.</title>
        <authorList>
            <person name="Cielecka I."/>
            <person name="Ryngajllo M."/>
            <person name="Maniukiewicz W."/>
            <person name="Bielecki S."/>
        </authorList>
    </citation>
    <scope>NUCLEOTIDE SEQUENCE</scope>
    <source>
        <strain evidence="1">SI1</strain>
    </source>
</reference>
<comment type="caution">
    <text evidence="1">The sequence shown here is derived from an EMBL/GenBank/DDBJ whole genome shotgun (WGS) entry which is preliminary data.</text>
</comment>